<reference evidence="3 4" key="1">
    <citation type="submission" date="2019-03" db="EMBL/GenBank/DDBJ databases">
        <title>Deep-cultivation of Planctomycetes and their phenomic and genomic characterization uncovers novel biology.</title>
        <authorList>
            <person name="Wiegand S."/>
            <person name="Jogler M."/>
            <person name="Boedeker C."/>
            <person name="Pinto D."/>
            <person name="Vollmers J."/>
            <person name="Rivas-Marin E."/>
            <person name="Kohn T."/>
            <person name="Peeters S.H."/>
            <person name="Heuer A."/>
            <person name="Rast P."/>
            <person name="Oberbeckmann S."/>
            <person name="Bunk B."/>
            <person name="Jeske O."/>
            <person name="Meyerdierks A."/>
            <person name="Storesund J.E."/>
            <person name="Kallscheuer N."/>
            <person name="Luecker S."/>
            <person name="Lage O.M."/>
            <person name="Pohl T."/>
            <person name="Merkel B.J."/>
            <person name="Hornburger P."/>
            <person name="Mueller R.-W."/>
            <person name="Bruemmer F."/>
            <person name="Labrenz M."/>
            <person name="Spormann A.M."/>
            <person name="Op den Camp H."/>
            <person name="Overmann J."/>
            <person name="Amann R."/>
            <person name="Jetten M.S.M."/>
            <person name="Mascher T."/>
            <person name="Medema M.H."/>
            <person name="Devos D.P."/>
            <person name="Kaster A.-K."/>
            <person name="Ovreas L."/>
            <person name="Rohde M."/>
            <person name="Galperin M.Y."/>
            <person name="Jogler C."/>
        </authorList>
    </citation>
    <scope>NUCLEOTIDE SEQUENCE [LARGE SCALE GENOMIC DNA]</scope>
    <source>
        <strain evidence="3 4">V144</strain>
    </source>
</reference>
<gene>
    <name evidence="3" type="ORF">V144x_17090</name>
</gene>
<sequence length="180" mass="20344">MMAISPDPNRPESKLFDSISMLLLWIFAFLMLLLTLPGCHSDDQKQQYRPFYNPPSKRARPSEKIRKPIQGAADRVDEVLEKTPVPAVAGILADDALDMIQKVETITVQEPDPEVVEIIEPKPDPLYEVPEDSSDSDQVNADQSESNSRTVFIVFIALMALIYLGFKLLKGLKREKPHRQ</sequence>
<feature type="transmembrane region" description="Helical" evidence="2">
    <location>
        <begin position="150"/>
        <end position="169"/>
    </location>
</feature>
<evidence type="ECO:0000313" key="3">
    <source>
        <dbReference type="EMBL" id="QDT96255.1"/>
    </source>
</evidence>
<keyword evidence="2" id="KW-1133">Transmembrane helix</keyword>
<dbReference type="KEGG" id="gaw:V144x_17090"/>
<feature type="region of interest" description="Disordered" evidence="1">
    <location>
        <begin position="124"/>
        <end position="143"/>
    </location>
</feature>
<organism evidence="3 4">
    <name type="scientific">Gimesia aquarii</name>
    <dbReference type="NCBI Taxonomy" id="2527964"/>
    <lineage>
        <taxon>Bacteria</taxon>
        <taxon>Pseudomonadati</taxon>
        <taxon>Planctomycetota</taxon>
        <taxon>Planctomycetia</taxon>
        <taxon>Planctomycetales</taxon>
        <taxon>Planctomycetaceae</taxon>
        <taxon>Gimesia</taxon>
    </lineage>
</organism>
<protein>
    <submittedName>
        <fullName evidence="3">Uncharacterized protein</fullName>
    </submittedName>
</protein>
<accession>A0A517VTC5</accession>
<evidence type="ECO:0000256" key="1">
    <source>
        <dbReference type="SAM" id="MobiDB-lite"/>
    </source>
</evidence>
<proteinExistence type="predicted"/>
<keyword evidence="2" id="KW-0472">Membrane</keyword>
<evidence type="ECO:0000313" key="4">
    <source>
        <dbReference type="Proteomes" id="UP000318704"/>
    </source>
</evidence>
<evidence type="ECO:0000256" key="2">
    <source>
        <dbReference type="SAM" id="Phobius"/>
    </source>
</evidence>
<dbReference type="EMBL" id="CP037920">
    <property type="protein sequence ID" value="QDT96255.1"/>
    <property type="molecule type" value="Genomic_DNA"/>
</dbReference>
<name>A0A517VTC5_9PLAN</name>
<keyword evidence="2" id="KW-0812">Transmembrane</keyword>
<dbReference type="Proteomes" id="UP000318704">
    <property type="component" value="Chromosome"/>
</dbReference>
<feature type="region of interest" description="Disordered" evidence="1">
    <location>
        <begin position="44"/>
        <end position="65"/>
    </location>
</feature>
<dbReference type="RefSeq" id="WP_144984061.1">
    <property type="nucleotide sequence ID" value="NZ_CP037920.1"/>
</dbReference>
<dbReference type="AlphaFoldDB" id="A0A517VTC5"/>